<comment type="caution">
    <text evidence="1">The sequence shown here is derived from an EMBL/GenBank/DDBJ whole genome shotgun (WGS) entry which is preliminary data.</text>
</comment>
<dbReference type="Proteomes" id="UP000814128">
    <property type="component" value="Unassembled WGS sequence"/>
</dbReference>
<name>A0ACB8Q5J2_9AGAM</name>
<protein>
    <submittedName>
        <fullName evidence="1">Uncharacterized protein</fullName>
    </submittedName>
</protein>
<keyword evidence="2" id="KW-1185">Reference proteome</keyword>
<reference evidence="1" key="1">
    <citation type="submission" date="2021-02" db="EMBL/GenBank/DDBJ databases">
        <authorList>
            <consortium name="DOE Joint Genome Institute"/>
            <person name="Ahrendt S."/>
            <person name="Looney B.P."/>
            <person name="Miyauchi S."/>
            <person name="Morin E."/>
            <person name="Drula E."/>
            <person name="Courty P.E."/>
            <person name="Chicoki N."/>
            <person name="Fauchery L."/>
            <person name="Kohler A."/>
            <person name="Kuo A."/>
            <person name="Labutti K."/>
            <person name="Pangilinan J."/>
            <person name="Lipzen A."/>
            <person name="Riley R."/>
            <person name="Andreopoulos W."/>
            <person name="He G."/>
            <person name="Johnson J."/>
            <person name="Barry K.W."/>
            <person name="Grigoriev I.V."/>
            <person name="Nagy L."/>
            <person name="Hibbett D."/>
            <person name="Henrissat B."/>
            <person name="Matheny P.B."/>
            <person name="Labbe J."/>
            <person name="Martin F."/>
        </authorList>
    </citation>
    <scope>NUCLEOTIDE SEQUENCE</scope>
    <source>
        <strain evidence="1">EC-137</strain>
    </source>
</reference>
<sequence>MFAPSSDEDELSSRNTPEVSHSITPSPASTISLPTPPDVVPGYSVRIAGRGCLWILYLYAVSPEWEDAVIALCGTYKWGVNGHLVIHEYGAAHNDDLAEWLNNSALGVDPELLKQIDESIQAQQYENGMQAQNIPDHGITPSPPVLDNMPAYDFNQRYQFRDYESHTAPSQEHGQPADMPRFEQQLGPSVPSVPAPAPTHPRPISTGFMSAGTSSISTQNASQYSAAEAHPVTHAVNRQRVTNPYQVISINDTEDQLGSPVDMSFASSKRQRSAGNSDLEDEDGEVDDIQEVKRPRQDERAESAVVDDISDDEPAIAAARSRWSTREHTRIINACWGKGSEIYNLILSSSYKVAAKKILSMKILPGRQEAAIKDKIIKIQALYPALKAYFAVTGGGGDADDDPAVIESKLRKMEEDPTSSEYTVNLNPSLLRSWIKNRAWFDVIDERMRGKPNVDKSKDYRSGNLSPPPPRKRKSDHLTAEDKGSGTAQDSPDTMPDTAPAPSVSTAHRSGVPEKPFGGKTAKKELSTTTDALIAVSNFMTAKVESQRRSDLQRDKRLRLEQAEKEFIAAKDLLGNGVISDERKQRVEDIVMKYVTGERAREIEEEFANSLT</sequence>
<organism evidence="1 2">
    <name type="scientific">Vararia minispora EC-137</name>
    <dbReference type="NCBI Taxonomy" id="1314806"/>
    <lineage>
        <taxon>Eukaryota</taxon>
        <taxon>Fungi</taxon>
        <taxon>Dikarya</taxon>
        <taxon>Basidiomycota</taxon>
        <taxon>Agaricomycotina</taxon>
        <taxon>Agaricomycetes</taxon>
        <taxon>Russulales</taxon>
        <taxon>Lachnocladiaceae</taxon>
        <taxon>Vararia</taxon>
    </lineage>
</organism>
<reference evidence="1" key="2">
    <citation type="journal article" date="2022" name="New Phytol.">
        <title>Evolutionary transition to the ectomycorrhizal habit in the genomes of a hyperdiverse lineage of mushroom-forming fungi.</title>
        <authorList>
            <person name="Looney B."/>
            <person name="Miyauchi S."/>
            <person name="Morin E."/>
            <person name="Drula E."/>
            <person name="Courty P.E."/>
            <person name="Kohler A."/>
            <person name="Kuo A."/>
            <person name="LaButti K."/>
            <person name="Pangilinan J."/>
            <person name="Lipzen A."/>
            <person name="Riley R."/>
            <person name="Andreopoulos W."/>
            <person name="He G."/>
            <person name="Johnson J."/>
            <person name="Nolan M."/>
            <person name="Tritt A."/>
            <person name="Barry K.W."/>
            <person name="Grigoriev I.V."/>
            <person name="Nagy L.G."/>
            <person name="Hibbett D."/>
            <person name="Henrissat B."/>
            <person name="Matheny P.B."/>
            <person name="Labbe J."/>
            <person name="Martin F.M."/>
        </authorList>
    </citation>
    <scope>NUCLEOTIDE SEQUENCE</scope>
    <source>
        <strain evidence="1">EC-137</strain>
    </source>
</reference>
<proteinExistence type="predicted"/>
<accession>A0ACB8Q5J2</accession>
<evidence type="ECO:0000313" key="2">
    <source>
        <dbReference type="Proteomes" id="UP000814128"/>
    </source>
</evidence>
<gene>
    <name evidence="1" type="ORF">K488DRAFT_91749</name>
</gene>
<evidence type="ECO:0000313" key="1">
    <source>
        <dbReference type="EMBL" id="KAI0026871.1"/>
    </source>
</evidence>
<dbReference type="EMBL" id="MU274138">
    <property type="protein sequence ID" value="KAI0026871.1"/>
    <property type="molecule type" value="Genomic_DNA"/>
</dbReference>